<dbReference type="Pfam" id="PF00126">
    <property type="entry name" value="HTH_1"/>
    <property type="match status" value="1"/>
</dbReference>
<comment type="similarity">
    <text evidence="1">Belongs to the LysR transcriptional regulatory family.</text>
</comment>
<evidence type="ECO:0000256" key="3">
    <source>
        <dbReference type="ARBA" id="ARBA00023125"/>
    </source>
</evidence>
<dbReference type="EMBL" id="QFCQ01000155">
    <property type="protein sequence ID" value="RDW11924.1"/>
    <property type="molecule type" value="Genomic_DNA"/>
</dbReference>
<proteinExistence type="inferred from homology"/>
<gene>
    <name evidence="7" type="ORF">DIE28_16610</name>
</gene>
<dbReference type="AlphaFoldDB" id="A0A3D8P792"/>
<reference evidence="7 8" key="1">
    <citation type="submission" date="2018-05" db="EMBL/GenBank/DDBJ databases">
        <title>Whole genome sequencing of Paracoccus thiocyanatus SST.</title>
        <authorList>
            <person name="Ghosh W."/>
            <person name="Rameez M.J."/>
            <person name="Roy C."/>
        </authorList>
    </citation>
    <scope>NUCLEOTIDE SEQUENCE [LARGE SCALE GENOMIC DNA]</scope>
    <source>
        <strain evidence="7 8">SST</strain>
    </source>
</reference>
<dbReference type="InterPro" id="IPR036390">
    <property type="entry name" value="WH_DNA-bd_sf"/>
</dbReference>
<evidence type="ECO:0000256" key="5">
    <source>
        <dbReference type="SAM" id="MobiDB-lite"/>
    </source>
</evidence>
<keyword evidence="3" id="KW-0238">DNA-binding</keyword>
<dbReference type="Gene3D" id="3.40.190.290">
    <property type="match status" value="1"/>
</dbReference>
<dbReference type="GO" id="GO:0005829">
    <property type="term" value="C:cytosol"/>
    <property type="evidence" value="ECO:0007669"/>
    <property type="project" value="TreeGrafter"/>
</dbReference>
<dbReference type="GO" id="GO:0003700">
    <property type="term" value="F:DNA-binding transcription factor activity"/>
    <property type="evidence" value="ECO:0007669"/>
    <property type="project" value="InterPro"/>
</dbReference>
<keyword evidence="4" id="KW-0804">Transcription</keyword>
<accession>A0A3D8P792</accession>
<evidence type="ECO:0000313" key="7">
    <source>
        <dbReference type="EMBL" id="RDW11924.1"/>
    </source>
</evidence>
<evidence type="ECO:0000313" key="8">
    <source>
        <dbReference type="Proteomes" id="UP000256679"/>
    </source>
</evidence>
<feature type="domain" description="HTH lysR-type" evidence="6">
    <location>
        <begin position="55"/>
        <end position="109"/>
    </location>
</feature>
<evidence type="ECO:0000256" key="2">
    <source>
        <dbReference type="ARBA" id="ARBA00023015"/>
    </source>
</evidence>
<keyword evidence="8" id="KW-1185">Reference proteome</keyword>
<dbReference type="GO" id="GO:0003677">
    <property type="term" value="F:DNA binding"/>
    <property type="evidence" value="ECO:0007669"/>
    <property type="project" value="UniProtKB-KW"/>
</dbReference>
<keyword evidence="2" id="KW-0805">Transcription regulation</keyword>
<dbReference type="InterPro" id="IPR005119">
    <property type="entry name" value="LysR_subst-bd"/>
</dbReference>
<dbReference type="InterPro" id="IPR050950">
    <property type="entry name" value="HTH-type_LysR_regulators"/>
</dbReference>
<dbReference type="SUPFAM" id="SSF53850">
    <property type="entry name" value="Periplasmic binding protein-like II"/>
    <property type="match status" value="1"/>
</dbReference>
<dbReference type="Pfam" id="PF03466">
    <property type="entry name" value="LysR_substrate"/>
    <property type="match status" value="1"/>
</dbReference>
<sequence>MALVFVPNGCGRVLLARLARIEAEIAAAQADIGRMNGRSGRVHAGALRHMPRSGRKLLLLIHVSDARSVSGAALMQGISQSGVSMSLGWIEEMLGVRLFHRSIQGMTPTDAAARLILRARRMRAELRHAWPPLPESRSGRRLSGALPLARTEILPRGIGNCVARHPGVQVDAIEAPGETLISRLRAGEIDIVLTVPGRDFDAKGLVVEPLFSGRLIMVASADHRLAARAGRGLAEIANEPGILSAAHSVSRGLFERQFLRLGLKPPQLAVQTPDSGPDPPVAGRKAARPFGADPGNKAV</sequence>
<dbReference type="PANTHER" id="PTHR30419:SF14">
    <property type="entry name" value="LYSR FAMILY TRANSCRIPTIONAL REGULATOR"/>
    <property type="match status" value="1"/>
</dbReference>
<dbReference type="Gene3D" id="1.10.10.10">
    <property type="entry name" value="Winged helix-like DNA-binding domain superfamily/Winged helix DNA-binding domain"/>
    <property type="match status" value="1"/>
</dbReference>
<comment type="caution">
    <text evidence="7">The sequence shown here is derived from an EMBL/GenBank/DDBJ whole genome shotgun (WGS) entry which is preliminary data.</text>
</comment>
<evidence type="ECO:0000256" key="1">
    <source>
        <dbReference type="ARBA" id="ARBA00009437"/>
    </source>
</evidence>
<name>A0A3D8P792_9RHOB</name>
<dbReference type="Proteomes" id="UP000256679">
    <property type="component" value="Unassembled WGS sequence"/>
</dbReference>
<evidence type="ECO:0000256" key="4">
    <source>
        <dbReference type="ARBA" id="ARBA00023163"/>
    </source>
</evidence>
<organism evidence="7 8">
    <name type="scientific">Paracoccus thiocyanatus</name>
    <dbReference type="NCBI Taxonomy" id="34006"/>
    <lineage>
        <taxon>Bacteria</taxon>
        <taxon>Pseudomonadati</taxon>
        <taxon>Pseudomonadota</taxon>
        <taxon>Alphaproteobacteria</taxon>
        <taxon>Rhodobacterales</taxon>
        <taxon>Paracoccaceae</taxon>
        <taxon>Paracoccus</taxon>
    </lineage>
</organism>
<dbReference type="InterPro" id="IPR000847">
    <property type="entry name" value="LysR_HTH_N"/>
</dbReference>
<evidence type="ECO:0000259" key="6">
    <source>
        <dbReference type="PROSITE" id="PS50931"/>
    </source>
</evidence>
<feature type="region of interest" description="Disordered" evidence="5">
    <location>
        <begin position="266"/>
        <end position="299"/>
    </location>
</feature>
<dbReference type="SUPFAM" id="SSF46785">
    <property type="entry name" value="Winged helix' DNA-binding domain"/>
    <property type="match status" value="1"/>
</dbReference>
<dbReference type="PROSITE" id="PS50931">
    <property type="entry name" value="HTH_LYSR"/>
    <property type="match status" value="1"/>
</dbReference>
<protein>
    <recommendedName>
        <fullName evidence="6">HTH lysR-type domain-containing protein</fullName>
    </recommendedName>
</protein>
<dbReference type="InterPro" id="IPR036388">
    <property type="entry name" value="WH-like_DNA-bd_sf"/>
</dbReference>
<dbReference type="PANTHER" id="PTHR30419">
    <property type="entry name" value="HTH-TYPE TRANSCRIPTIONAL REGULATOR YBHD"/>
    <property type="match status" value="1"/>
</dbReference>